<evidence type="ECO:0000313" key="2">
    <source>
        <dbReference type="EMBL" id="ESK81658.1"/>
    </source>
</evidence>
<feature type="compositionally biased region" description="Basic and acidic residues" evidence="1">
    <location>
        <begin position="302"/>
        <end position="312"/>
    </location>
</feature>
<evidence type="ECO:0000313" key="3">
    <source>
        <dbReference type="Proteomes" id="UP000017559"/>
    </source>
</evidence>
<comment type="caution">
    <text evidence="2">The sequence shown here is derived from an EMBL/GenBank/DDBJ whole genome shotgun (WGS) entry which is preliminary data.</text>
</comment>
<name>V2W4F1_MONRO</name>
<dbReference type="AlphaFoldDB" id="V2W4F1"/>
<dbReference type="KEGG" id="mrr:Moror_3237"/>
<feature type="region of interest" description="Disordered" evidence="1">
    <location>
        <begin position="302"/>
        <end position="353"/>
    </location>
</feature>
<dbReference type="Proteomes" id="UP000017559">
    <property type="component" value="Unassembled WGS sequence"/>
</dbReference>
<gene>
    <name evidence="2" type="ORF">Moror_3237</name>
</gene>
<feature type="compositionally biased region" description="Basic and acidic residues" evidence="1">
    <location>
        <begin position="336"/>
        <end position="348"/>
    </location>
</feature>
<feature type="compositionally biased region" description="Polar residues" evidence="1">
    <location>
        <begin position="87"/>
        <end position="96"/>
    </location>
</feature>
<accession>V2W4F1</accession>
<feature type="compositionally biased region" description="Acidic residues" evidence="1">
    <location>
        <begin position="321"/>
        <end position="335"/>
    </location>
</feature>
<evidence type="ECO:0000256" key="1">
    <source>
        <dbReference type="SAM" id="MobiDB-lite"/>
    </source>
</evidence>
<organism evidence="2 3">
    <name type="scientific">Moniliophthora roreri (strain MCA 2997)</name>
    <name type="common">Cocoa frosty pod rot fungus</name>
    <name type="synonym">Crinipellis roreri</name>
    <dbReference type="NCBI Taxonomy" id="1381753"/>
    <lineage>
        <taxon>Eukaryota</taxon>
        <taxon>Fungi</taxon>
        <taxon>Dikarya</taxon>
        <taxon>Basidiomycota</taxon>
        <taxon>Agaricomycotina</taxon>
        <taxon>Agaricomycetes</taxon>
        <taxon>Agaricomycetidae</taxon>
        <taxon>Agaricales</taxon>
        <taxon>Marasmiineae</taxon>
        <taxon>Marasmiaceae</taxon>
        <taxon>Moniliophthora</taxon>
    </lineage>
</organism>
<dbReference type="STRING" id="1381753.V2W4F1"/>
<protein>
    <submittedName>
        <fullName evidence="2">Uncharacterized protein</fullName>
    </submittedName>
</protein>
<feature type="compositionally biased region" description="Polar residues" evidence="1">
    <location>
        <begin position="23"/>
        <end position="35"/>
    </location>
</feature>
<sequence>MQNLGEQYPGDRNIDDGTDRTGSHLSGFSSNQGFSMPTLRTTTPPDPLLSTEARASAVNRISENSGSVNLGSAQSMTISVHPPCPRVSSSMASSGARTPETHGLPQSFIEAVGNKHNLSGDGLKMLHGLHQIAICLSVSVDLGTHLDAYALMLSMKESQQNMEKLVAGIPAMKRKIDDLEERLNKAPYQVPKPVKDEFKSDEELQKSYGLHQAIKNESHKRNIEKVFKDIAASVRDNMRRDFLTSVQAGEKGKDLNTFTISCSKKYQHLNSATSIDKNYLYRNAVVRCFIAQKPELLRFKEASSVSRDHSAEQPDMNGFGMDEEEEDGGEDDENEGTSKRARTDDDGSKSTGRVAASKAFWGLIGAHLTKEIKKYKSDKYTSNEWKG</sequence>
<dbReference type="EMBL" id="AWSO01002324">
    <property type="protein sequence ID" value="ESK81658.1"/>
    <property type="molecule type" value="Genomic_DNA"/>
</dbReference>
<keyword evidence="3" id="KW-1185">Reference proteome</keyword>
<feature type="region of interest" description="Disordered" evidence="1">
    <location>
        <begin position="1"/>
        <end position="45"/>
    </location>
</feature>
<proteinExistence type="predicted"/>
<dbReference type="HOGENOM" id="CLU_716794_0_0_1"/>
<feature type="region of interest" description="Disordered" evidence="1">
    <location>
        <begin position="79"/>
        <end position="103"/>
    </location>
</feature>
<feature type="non-terminal residue" evidence="2">
    <location>
        <position position="387"/>
    </location>
</feature>
<feature type="compositionally biased region" description="Basic and acidic residues" evidence="1">
    <location>
        <begin position="12"/>
        <end position="22"/>
    </location>
</feature>
<reference evidence="2 3" key="1">
    <citation type="journal article" date="2014" name="BMC Genomics">
        <title>Genome and secretome analysis of the hemibiotrophic fungal pathogen, Moniliophthora roreri, which causes frosty pod rot disease of cacao: mechanisms of the biotrophic and necrotrophic phases.</title>
        <authorList>
            <person name="Meinhardt L.W."/>
            <person name="Costa G.G.L."/>
            <person name="Thomazella D.P.T."/>
            <person name="Teixeira P.J.P.L."/>
            <person name="Carazzolle M.F."/>
            <person name="Schuster S.C."/>
            <person name="Carlson J.E."/>
            <person name="Guiltinan M.J."/>
            <person name="Mieczkowski P."/>
            <person name="Farmer A."/>
            <person name="Ramaraj T."/>
            <person name="Crozier J."/>
            <person name="Davis R.E."/>
            <person name="Shao J."/>
            <person name="Melnick R.L."/>
            <person name="Pereira G.A.G."/>
            <person name="Bailey B.A."/>
        </authorList>
    </citation>
    <scope>NUCLEOTIDE SEQUENCE [LARGE SCALE GENOMIC DNA]</scope>
    <source>
        <strain evidence="2 3">MCA 2997</strain>
    </source>
</reference>